<evidence type="ECO:0000313" key="2">
    <source>
        <dbReference type="Proteomes" id="UP000659698"/>
    </source>
</evidence>
<name>A0ABR6VV00_9BACT</name>
<proteinExistence type="predicted"/>
<dbReference type="RefSeq" id="WP_186639447.1">
    <property type="nucleotide sequence ID" value="NZ_JACOAF010000034.1"/>
</dbReference>
<accession>A0ABR6VV00</accession>
<protein>
    <recommendedName>
        <fullName evidence="3">Peptidylprolyl isomerase</fullName>
    </recommendedName>
</protein>
<keyword evidence="2" id="KW-1185">Reference proteome</keyword>
<comment type="caution">
    <text evidence="1">The sequence shown here is derived from an EMBL/GenBank/DDBJ whole genome shotgun (WGS) entry which is preliminary data.</text>
</comment>
<dbReference type="Proteomes" id="UP000659698">
    <property type="component" value="Unassembled WGS sequence"/>
</dbReference>
<evidence type="ECO:0008006" key="3">
    <source>
        <dbReference type="Google" id="ProtNLM"/>
    </source>
</evidence>
<dbReference type="EMBL" id="JACOAF010000034">
    <property type="protein sequence ID" value="MBC3541009.1"/>
    <property type="molecule type" value="Genomic_DNA"/>
</dbReference>
<evidence type="ECO:0000313" key="1">
    <source>
        <dbReference type="EMBL" id="MBC3541009.1"/>
    </source>
</evidence>
<sequence>MIFGVSMADTPQTATVTAREIANALQLNEAQYLKIRLLEQGRMKEVKEPQADVAAINKKYTAALLEVLSAEQKVAFQAFAKANPSMQIAQLQ</sequence>
<gene>
    <name evidence="1" type="ORF">H7U12_15045</name>
</gene>
<reference evidence="1 2" key="1">
    <citation type="journal article" date="2019" name="Int. J. Syst. Evol. Microbiol.">
        <title>Rufibacter sediminis sp. nov., isolated from freshwater lake sediment.</title>
        <authorList>
            <person name="Qu J.H."/>
            <person name="Zhang L.J."/>
            <person name="Fu Y.H."/>
            <person name="Li H.F."/>
        </authorList>
    </citation>
    <scope>NUCLEOTIDE SEQUENCE [LARGE SCALE GENOMIC DNA]</scope>
    <source>
        <strain evidence="1 2">H-1</strain>
    </source>
</reference>
<organism evidence="1 2">
    <name type="scientific">Rufibacter sediminis</name>
    <dbReference type="NCBI Taxonomy" id="2762756"/>
    <lineage>
        <taxon>Bacteria</taxon>
        <taxon>Pseudomonadati</taxon>
        <taxon>Bacteroidota</taxon>
        <taxon>Cytophagia</taxon>
        <taxon>Cytophagales</taxon>
        <taxon>Hymenobacteraceae</taxon>
        <taxon>Rufibacter</taxon>
    </lineage>
</organism>